<reference evidence="2 3" key="1">
    <citation type="submission" date="2018-04" db="EMBL/GenBank/DDBJ databases">
        <title>Genomic Encyclopedia of Type Strains, Phase IV (KMG-IV): sequencing the most valuable type-strain genomes for metagenomic binning, comparative biology and taxonomic classification.</title>
        <authorList>
            <person name="Goeker M."/>
        </authorList>
    </citation>
    <scope>NUCLEOTIDE SEQUENCE [LARGE SCALE GENOMIC DNA]</scope>
    <source>
        <strain evidence="2 3">DSM 14823</strain>
    </source>
</reference>
<proteinExistence type="predicted"/>
<evidence type="ECO:0000313" key="2">
    <source>
        <dbReference type="EMBL" id="PVY38961.1"/>
    </source>
</evidence>
<accession>A0A2U1ARH9</accession>
<dbReference type="RefSeq" id="WP_116884831.1">
    <property type="nucleotide sequence ID" value="NZ_CABMMC010000013.1"/>
</dbReference>
<protein>
    <submittedName>
        <fullName evidence="2">Prepilin-type N-terminal cleavage/methylation domain-containing protein/prepilin-type processing-associated H-X9-DG protein</fullName>
    </submittedName>
</protein>
<dbReference type="Gene3D" id="3.30.700.10">
    <property type="entry name" value="Glycoprotein, Type 4 Pilin"/>
    <property type="match status" value="1"/>
</dbReference>
<name>A0A2U1ARH9_9BACT</name>
<keyword evidence="1" id="KW-0472">Membrane</keyword>
<dbReference type="EMBL" id="QEKH01000023">
    <property type="protein sequence ID" value="PVY38961.1"/>
    <property type="molecule type" value="Genomic_DNA"/>
</dbReference>
<dbReference type="InterPro" id="IPR045584">
    <property type="entry name" value="Pilin-like"/>
</dbReference>
<evidence type="ECO:0000256" key="1">
    <source>
        <dbReference type="SAM" id="Phobius"/>
    </source>
</evidence>
<dbReference type="InterPro" id="IPR012902">
    <property type="entry name" value="N_methyl_site"/>
</dbReference>
<dbReference type="SUPFAM" id="SSF54523">
    <property type="entry name" value="Pili subunits"/>
    <property type="match status" value="1"/>
</dbReference>
<feature type="transmembrane region" description="Helical" evidence="1">
    <location>
        <begin position="21"/>
        <end position="44"/>
    </location>
</feature>
<keyword evidence="1" id="KW-0812">Transmembrane</keyword>
<dbReference type="PANTHER" id="PTHR30093">
    <property type="entry name" value="GENERAL SECRETION PATHWAY PROTEIN G"/>
    <property type="match status" value="1"/>
</dbReference>
<sequence length="241" mass="26559">MKLHSRFSVAAIGRQENGKKFTLIELLVVIAIIAVLAGMLLPALNKARETAKKTSCSGKLNQLMKAQILYAGDYEGIYYVWDGRWITKVLNLDVKMVYCPKTTPQSTNNDSNNFNASLGINHPDQAYQPNSSTCNWYAMKKETYGDFFLRNSPSFFGMVTGRMKAPTKIPVFADTQKKGDESRGIYCFEPRVDIGGGLGLVHNETANLAYADGHVDSMNLRELTADDVSVAFIGGTKVAIP</sequence>
<evidence type="ECO:0000313" key="3">
    <source>
        <dbReference type="Proteomes" id="UP000245959"/>
    </source>
</evidence>
<organism evidence="2 3">
    <name type="scientific">Victivallis vadensis</name>
    <dbReference type="NCBI Taxonomy" id="172901"/>
    <lineage>
        <taxon>Bacteria</taxon>
        <taxon>Pseudomonadati</taxon>
        <taxon>Lentisphaerota</taxon>
        <taxon>Lentisphaeria</taxon>
        <taxon>Victivallales</taxon>
        <taxon>Victivallaceae</taxon>
        <taxon>Victivallis</taxon>
    </lineage>
</organism>
<dbReference type="PANTHER" id="PTHR30093:SF2">
    <property type="entry name" value="TYPE II SECRETION SYSTEM PROTEIN H"/>
    <property type="match status" value="1"/>
</dbReference>
<dbReference type="GeneID" id="78296124"/>
<dbReference type="OrthoDB" id="10012292at2"/>
<dbReference type="Proteomes" id="UP000245959">
    <property type="component" value="Unassembled WGS sequence"/>
</dbReference>
<comment type="caution">
    <text evidence="2">The sequence shown here is derived from an EMBL/GenBank/DDBJ whole genome shotgun (WGS) entry which is preliminary data.</text>
</comment>
<dbReference type="AlphaFoldDB" id="A0A2U1ARH9"/>
<keyword evidence="3" id="KW-1185">Reference proteome</keyword>
<keyword evidence="1" id="KW-1133">Transmembrane helix</keyword>
<dbReference type="NCBIfam" id="TIGR02532">
    <property type="entry name" value="IV_pilin_GFxxxE"/>
    <property type="match status" value="1"/>
</dbReference>
<gene>
    <name evidence="2" type="ORF">C8D82_12313</name>
</gene>